<name>A0ABU5QUZ3_9BACT</name>
<sequence length="229" mass="26094">MKKHLLILLLLQSTLSFSQKFGARIGLSVSDRIISLPNIGFLYELPLTSKLSLSAELNRTLRGHIVDVLYMDAVGNSLAHGNEGIVNSFVELPVHLKIHLNKNSNQNIGFSLKAGPYISYSLKRSLFVKSGIMDSDWLRDKAKEFDGSTLGASKIDYGINLGLVYGLKKIPLNFELRYYQGFSKQEQHNLYFYDKFQPEYPFNQGTIDYILRPKLNSIWGFEWAIGYKF</sequence>
<evidence type="ECO:0000313" key="3">
    <source>
        <dbReference type="Proteomes" id="UP001304671"/>
    </source>
</evidence>
<evidence type="ECO:0000259" key="1">
    <source>
        <dbReference type="Pfam" id="PF13568"/>
    </source>
</evidence>
<keyword evidence="3" id="KW-1185">Reference proteome</keyword>
<evidence type="ECO:0000313" key="2">
    <source>
        <dbReference type="EMBL" id="MEA5260166.1"/>
    </source>
</evidence>
<accession>A0ABU5QUZ3</accession>
<dbReference type="RefSeq" id="WP_323252424.1">
    <property type="nucleotide sequence ID" value="NZ_JAYFUL010000046.1"/>
</dbReference>
<proteinExistence type="predicted"/>
<comment type="caution">
    <text evidence="2">The sequence shown here is derived from an EMBL/GenBank/DDBJ whole genome shotgun (WGS) entry which is preliminary data.</text>
</comment>
<gene>
    <name evidence="2" type="ORF">VB264_20375</name>
</gene>
<dbReference type="InterPro" id="IPR025665">
    <property type="entry name" value="Beta-barrel_OMP_2"/>
</dbReference>
<protein>
    <submittedName>
        <fullName evidence="2">Outer membrane beta-barrel protein</fullName>
    </submittedName>
</protein>
<dbReference type="EMBL" id="JAYFUL010000046">
    <property type="protein sequence ID" value="MEA5260166.1"/>
    <property type="molecule type" value="Genomic_DNA"/>
</dbReference>
<feature type="domain" description="Outer membrane protein beta-barrel" evidence="1">
    <location>
        <begin position="38"/>
        <end position="184"/>
    </location>
</feature>
<dbReference type="Pfam" id="PF13568">
    <property type="entry name" value="OMP_b-brl_2"/>
    <property type="match status" value="1"/>
</dbReference>
<dbReference type="Proteomes" id="UP001304671">
    <property type="component" value="Unassembled WGS sequence"/>
</dbReference>
<organism evidence="2 3">
    <name type="scientific">Arcicella aquatica</name>
    <dbReference type="NCBI Taxonomy" id="217141"/>
    <lineage>
        <taxon>Bacteria</taxon>
        <taxon>Pseudomonadati</taxon>
        <taxon>Bacteroidota</taxon>
        <taxon>Cytophagia</taxon>
        <taxon>Cytophagales</taxon>
        <taxon>Flectobacillaceae</taxon>
        <taxon>Arcicella</taxon>
    </lineage>
</organism>
<reference evidence="2 3" key="1">
    <citation type="submission" date="2023-12" db="EMBL/GenBank/DDBJ databases">
        <title>Novel species of the genus Arcicella isolated from rivers.</title>
        <authorList>
            <person name="Lu H."/>
        </authorList>
    </citation>
    <scope>NUCLEOTIDE SEQUENCE [LARGE SCALE GENOMIC DNA]</scope>
    <source>
        <strain evidence="2 3">LMG 21963</strain>
    </source>
</reference>